<evidence type="ECO:0000313" key="2">
    <source>
        <dbReference type="Proteomes" id="UP000182783"/>
    </source>
</evidence>
<sequence>MAPVLLLLSKNNSVLSVRIDMNPNAGILLTKSPCFFKYKHLYVSRYKFLVETVPLLKKAKPFMLV</sequence>
<evidence type="ECO:0000313" key="1">
    <source>
        <dbReference type="EMBL" id="SDN12834.1"/>
    </source>
</evidence>
<name>A0A1G9YUS4_9BACL</name>
<gene>
    <name evidence="1" type="ORF">SAMN05216191_12837</name>
</gene>
<dbReference type="Proteomes" id="UP000182783">
    <property type="component" value="Unassembled WGS sequence"/>
</dbReference>
<reference evidence="1 2" key="1">
    <citation type="submission" date="2016-10" db="EMBL/GenBank/DDBJ databases">
        <authorList>
            <person name="de Groot N.N."/>
        </authorList>
    </citation>
    <scope>NUCLEOTIDE SEQUENCE [LARGE SCALE GENOMIC DNA]</scope>
    <source>
        <strain evidence="1 2">CGMCC 1.10239</strain>
    </source>
</reference>
<dbReference type="EMBL" id="FNGM01000028">
    <property type="protein sequence ID" value="SDN12834.1"/>
    <property type="molecule type" value="Genomic_DNA"/>
</dbReference>
<proteinExistence type="predicted"/>
<dbReference type="AlphaFoldDB" id="A0A1G9YUS4"/>
<organism evidence="1 2">
    <name type="scientific">Paenibacillus jilunlii</name>
    <dbReference type="NCBI Taxonomy" id="682956"/>
    <lineage>
        <taxon>Bacteria</taxon>
        <taxon>Bacillati</taxon>
        <taxon>Bacillota</taxon>
        <taxon>Bacilli</taxon>
        <taxon>Bacillales</taxon>
        <taxon>Paenibacillaceae</taxon>
        <taxon>Paenibacillus</taxon>
    </lineage>
</organism>
<accession>A0A1G9YUS4</accession>
<protein>
    <submittedName>
        <fullName evidence="1">Uncharacterized protein</fullName>
    </submittedName>
</protein>